<reference evidence="3" key="1">
    <citation type="journal article" date="2019" name="Int. J. Syst. Evol. Microbiol.">
        <title>The Global Catalogue of Microorganisms (GCM) 10K type strain sequencing project: providing services to taxonomists for standard genome sequencing and annotation.</title>
        <authorList>
            <consortium name="The Broad Institute Genomics Platform"/>
            <consortium name="The Broad Institute Genome Sequencing Center for Infectious Disease"/>
            <person name="Wu L."/>
            <person name="Ma J."/>
        </authorList>
    </citation>
    <scope>NUCLEOTIDE SEQUENCE [LARGE SCALE GENOMIC DNA]</scope>
    <source>
        <strain evidence="3">JCM 17728</strain>
    </source>
</reference>
<evidence type="ECO:0000313" key="3">
    <source>
        <dbReference type="Proteomes" id="UP001501011"/>
    </source>
</evidence>
<comment type="caution">
    <text evidence="2">The sequence shown here is derived from an EMBL/GenBank/DDBJ whole genome shotgun (WGS) entry which is preliminary data.</text>
</comment>
<dbReference type="InterPro" id="IPR023393">
    <property type="entry name" value="START-like_dom_sf"/>
</dbReference>
<dbReference type="SUPFAM" id="SSF55961">
    <property type="entry name" value="Bet v1-like"/>
    <property type="match status" value="1"/>
</dbReference>
<dbReference type="InterPro" id="IPR019587">
    <property type="entry name" value="Polyketide_cyclase/dehydratase"/>
</dbReference>
<feature type="transmembrane region" description="Helical" evidence="1">
    <location>
        <begin position="7"/>
        <end position="25"/>
    </location>
</feature>
<organism evidence="2 3">
    <name type="scientific">Kangiella marina</name>
    <dbReference type="NCBI Taxonomy" id="1079178"/>
    <lineage>
        <taxon>Bacteria</taxon>
        <taxon>Pseudomonadati</taxon>
        <taxon>Pseudomonadota</taxon>
        <taxon>Gammaproteobacteria</taxon>
        <taxon>Kangiellales</taxon>
        <taxon>Kangiellaceae</taxon>
        <taxon>Kangiella</taxon>
    </lineage>
</organism>
<proteinExistence type="predicted"/>
<dbReference type="RefSeq" id="WP_345292819.1">
    <property type="nucleotide sequence ID" value="NZ_BAABFV010000002.1"/>
</dbReference>
<protein>
    <recommendedName>
        <fullName evidence="4">Polyketide cyclase</fullName>
    </recommendedName>
</protein>
<dbReference type="CDD" id="cd07818">
    <property type="entry name" value="SRPBCC_1"/>
    <property type="match status" value="1"/>
</dbReference>
<dbReference type="EMBL" id="BAABFV010000002">
    <property type="protein sequence ID" value="GAA4362737.1"/>
    <property type="molecule type" value="Genomic_DNA"/>
</dbReference>
<dbReference type="Proteomes" id="UP001501011">
    <property type="component" value="Unassembled WGS sequence"/>
</dbReference>
<keyword evidence="1" id="KW-1133">Transmembrane helix</keyword>
<keyword evidence="1" id="KW-0472">Membrane</keyword>
<dbReference type="Gene3D" id="3.30.530.20">
    <property type="match status" value="1"/>
</dbReference>
<evidence type="ECO:0008006" key="4">
    <source>
        <dbReference type="Google" id="ProtNLM"/>
    </source>
</evidence>
<evidence type="ECO:0000256" key="1">
    <source>
        <dbReference type="SAM" id="Phobius"/>
    </source>
</evidence>
<keyword evidence="3" id="KW-1185">Reference proteome</keyword>
<sequence>MKFLKNLFIVIVVLAVVLVVVGFFLPKTSHVERSIVIEASQDTVFQEVNSFENYNNWSPWFKLDPDAEYTFSGPDSGVGATMAWDSEKAQVGVGSQEIVESTYPNFVKAKLLFGEDPNPGYISYTIEELGPRQSKLTWAFDADFGNNIVGRYFGMFMDGMLGPKYEEGLQALKEDIES</sequence>
<accession>A0ABP8ILV4</accession>
<dbReference type="Pfam" id="PF10604">
    <property type="entry name" value="Polyketide_cyc2"/>
    <property type="match status" value="1"/>
</dbReference>
<gene>
    <name evidence="2" type="ORF">GCM10023151_17210</name>
</gene>
<evidence type="ECO:0000313" key="2">
    <source>
        <dbReference type="EMBL" id="GAA4362737.1"/>
    </source>
</evidence>
<keyword evidence="1" id="KW-0812">Transmembrane</keyword>
<name>A0ABP8ILV4_9GAMM</name>